<sequence length="62" mass="7023">MQAYHQQQQRTKARYRSTHLKDEDPLKGAVVGAISSGIGYIGGRIFQGPLEKLYNPISKQYE</sequence>
<evidence type="ECO:0000313" key="3">
    <source>
        <dbReference type="Proteomes" id="UP000506160"/>
    </source>
</evidence>
<comment type="caution">
    <text evidence="2">The sequence shown here is derived from an EMBL/GenBank/DDBJ whole genome shotgun (WGS) entry which is preliminary data.</text>
</comment>
<name>A0AB94IBS4_9GAMM</name>
<reference evidence="2 3" key="1">
    <citation type="journal article" date="2014" name="Appl. Environ. Microbiol.">
        <title>Genomic features of a bumble bee symbiont reflect its host environment.</title>
        <authorList>
            <person name="Martinson V.G."/>
            <person name="Magoc T."/>
            <person name="Koch H."/>
            <person name="Salzberg S.L."/>
            <person name="Moran N.A."/>
        </authorList>
    </citation>
    <scope>NUCLEOTIDE SEQUENCE [LARGE SCALE GENOMIC DNA]</scope>
    <source>
        <strain evidence="2 3">Bimp</strain>
    </source>
</reference>
<evidence type="ECO:0000313" key="2">
    <source>
        <dbReference type="EMBL" id="TEA26856.1"/>
    </source>
</evidence>
<evidence type="ECO:0008006" key="4">
    <source>
        <dbReference type="Google" id="ProtNLM"/>
    </source>
</evidence>
<organism evidence="2 3">
    <name type="scientific">Candidatus Schmidhempelia bombi str. Bimp</name>
    <dbReference type="NCBI Taxonomy" id="1387197"/>
    <lineage>
        <taxon>Bacteria</taxon>
        <taxon>Pseudomonadati</taxon>
        <taxon>Pseudomonadota</taxon>
        <taxon>Gammaproteobacteria</taxon>
        <taxon>Orbales</taxon>
        <taxon>Orbaceae</taxon>
        <taxon>Candidatus Schmidhempelia</taxon>
    </lineage>
</organism>
<evidence type="ECO:0000256" key="1">
    <source>
        <dbReference type="SAM" id="MobiDB-lite"/>
    </source>
</evidence>
<accession>A0AB94IBS4</accession>
<dbReference type="EMBL" id="AWGA01000064">
    <property type="protein sequence ID" value="TEA26856.1"/>
    <property type="molecule type" value="Genomic_DNA"/>
</dbReference>
<feature type="compositionally biased region" description="Polar residues" evidence="1">
    <location>
        <begin position="1"/>
        <end position="10"/>
    </location>
</feature>
<proteinExistence type="predicted"/>
<feature type="region of interest" description="Disordered" evidence="1">
    <location>
        <begin position="1"/>
        <end position="20"/>
    </location>
</feature>
<protein>
    <recommendedName>
        <fullName evidence="4">YtxH domain-containing protein</fullName>
    </recommendedName>
</protein>
<gene>
    <name evidence="2" type="ORF">O970_06780</name>
</gene>
<dbReference type="AlphaFoldDB" id="A0AB94IBS4"/>
<keyword evidence="3" id="KW-1185">Reference proteome</keyword>
<dbReference type="RefSeq" id="WP_024496367.1">
    <property type="nucleotide sequence ID" value="NZ_AWGA01000064.1"/>
</dbReference>
<dbReference type="Proteomes" id="UP000506160">
    <property type="component" value="Unassembled WGS sequence"/>
</dbReference>